<evidence type="ECO:0000256" key="1">
    <source>
        <dbReference type="SAM" id="Phobius"/>
    </source>
</evidence>
<dbReference type="SUPFAM" id="SSF103473">
    <property type="entry name" value="MFS general substrate transporter"/>
    <property type="match status" value="1"/>
</dbReference>
<keyword evidence="1" id="KW-1133">Transmembrane helix</keyword>
<evidence type="ECO:0008006" key="4">
    <source>
        <dbReference type="Google" id="ProtNLM"/>
    </source>
</evidence>
<dbReference type="InterPro" id="IPR036259">
    <property type="entry name" value="MFS_trans_sf"/>
</dbReference>
<dbReference type="AlphaFoldDB" id="A0A6G1JKY1"/>
<evidence type="ECO:0000313" key="3">
    <source>
        <dbReference type="Proteomes" id="UP000799291"/>
    </source>
</evidence>
<organism evidence="2 3">
    <name type="scientific">Lentithecium fluviatile CBS 122367</name>
    <dbReference type="NCBI Taxonomy" id="1168545"/>
    <lineage>
        <taxon>Eukaryota</taxon>
        <taxon>Fungi</taxon>
        <taxon>Dikarya</taxon>
        <taxon>Ascomycota</taxon>
        <taxon>Pezizomycotina</taxon>
        <taxon>Dothideomycetes</taxon>
        <taxon>Pleosporomycetidae</taxon>
        <taxon>Pleosporales</taxon>
        <taxon>Massarineae</taxon>
        <taxon>Lentitheciaceae</taxon>
        <taxon>Lentithecium</taxon>
    </lineage>
</organism>
<evidence type="ECO:0000313" key="2">
    <source>
        <dbReference type="EMBL" id="KAF2691227.1"/>
    </source>
</evidence>
<name>A0A6G1JKY1_9PLEO</name>
<sequence length="273" mass="31020">MPDPNVHLCLLPREDSGSEFPNHPHVFCSDDFSHDRFAYGLPINFTLNQLLFRFRTYFQARSFEGSPTFSDWAVTCAWFSRPFGAVLSGILSRCHHKFKLLLKTNIIVIVIVYLCLSFGWTEKPVLAPFLFLIGFNEGISENCCLVALLSLVNGEDRLLLYAFYGLRTAISGDFGIAVSLPTESALNRSKLRSRLKDYPNGDEIIRKSLESLNYIRELPTHVRRYIIDAFITPTESAFAISFGVFIVFDYSQLTLHLKQLTTEKQQSASVPED</sequence>
<dbReference type="OrthoDB" id="419537at2759"/>
<reference evidence="2" key="1">
    <citation type="journal article" date="2020" name="Stud. Mycol.">
        <title>101 Dothideomycetes genomes: a test case for predicting lifestyles and emergence of pathogens.</title>
        <authorList>
            <person name="Haridas S."/>
            <person name="Albert R."/>
            <person name="Binder M."/>
            <person name="Bloem J."/>
            <person name="Labutti K."/>
            <person name="Salamov A."/>
            <person name="Andreopoulos B."/>
            <person name="Baker S."/>
            <person name="Barry K."/>
            <person name="Bills G."/>
            <person name="Bluhm B."/>
            <person name="Cannon C."/>
            <person name="Castanera R."/>
            <person name="Culley D."/>
            <person name="Daum C."/>
            <person name="Ezra D."/>
            <person name="Gonzalez J."/>
            <person name="Henrissat B."/>
            <person name="Kuo A."/>
            <person name="Liang C."/>
            <person name="Lipzen A."/>
            <person name="Lutzoni F."/>
            <person name="Magnuson J."/>
            <person name="Mondo S."/>
            <person name="Nolan M."/>
            <person name="Ohm R."/>
            <person name="Pangilinan J."/>
            <person name="Park H.-J."/>
            <person name="Ramirez L."/>
            <person name="Alfaro M."/>
            <person name="Sun H."/>
            <person name="Tritt A."/>
            <person name="Yoshinaga Y."/>
            <person name="Zwiers L.-H."/>
            <person name="Turgeon B."/>
            <person name="Goodwin S."/>
            <person name="Spatafora J."/>
            <person name="Crous P."/>
            <person name="Grigoriev I."/>
        </authorList>
    </citation>
    <scope>NUCLEOTIDE SEQUENCE</scope>
    <source>
        <strain evidence="2">CBS 122367</strain>
    </source>
</reference>
<feature type="transmembrane region" description="Helical" evidence="1">
    <location>
        <begin position="100"/>
        <end position="120"/>
    </location>
</feature>
<proteinExistence type="predicted"/>
<dbReference type="Gene3D" id="1.20.1250.20">
    <property type="entry name" value="MFS general substrate transporter like domains"/>
    <property type="match status" value="1"/>
</dbReference>
<keyword evidence="1" id="KW-0472">Membrane</keyword>
<keyword evidence="1" id="KW-0812">Transmembrane</keyword>
<dbReference type="Proteomes" id="UP000799291">
    <property type="component" value="Unassembled WGS sequence"/>
</dbReference>
<gene>
    <name evidence="2" type="ORF">K458DRAFT_399128</name>
</gene>
<keyword evidence="3" id="KW-1185">Reference proteome</keyword>
<accession>A0A6G1JKY1</accession>
<protein>
    <recommendedName>
        <fullName evidence="4">MFS general substrate transporter</fullName>
    </recommendedName>
</protein>
<dbReference type="EMBL" id="MU005570">
    <property type="protein sequence ID" value="KAF2691227.1"/>
    <property type="molecule type" value="Genomic_DNA"/>
</dbReference>